<proteinExistence type="predicted"/>
<dbReference type="NCBIfam" id="TIGR03827">
    <property type="entry name" value="GNAT_ablB"/>
    <property type="match status" value="1"/>
</dbReference>
<dbReference type="RefSeq" id="WP_268187020.1">
    <property type="nucleotide sequence ID" value="NZ_CP113361.1"/>
</dbReference>
<dbReference type="GO" id="GO:0008080">
    <property type="term" value="F:N-acetyltransferase activity"/>
    <property type="evidence" value="ECO:0007669"/>
    <property type="project" value="InterPro"/>
</dbReference>
<dbReference type="CDD" id="cd04301">
    <property type="entry name" value="NAT_SF"/>
    <property type="match status" value="1"/>
</dbReference>
<keyword evidence="1" id="KW-0808">Transferase</keyword>
<protein>
    <submittedName>
        <fullName evidence="4">Beta-lysine N-acetyltransferase</fullName>
    </submittedName>
</protein>
<dbReference type="PANTHER" id="PTHR43877">
    <property type="entry name" value="AMINOALKYLPHOSPHONATE N-ACETYLTRANSFERASE-RELATED-RELATED"/>
    <property type="match status" value="1"/>
</dbReference>
<dbReference type="Gene3D" id="3.40.630.30">
    <property type="match status" value="1"/>
</dbReference>
<dbReference type="InterPro" id="IPR016181">
    <property type="entry name" value="Acyl_CoA_acyltransferase"/>
</dbReference>
<accession>A0A9X9S4B7</accession>
<keyword evidence="2" id="KW-0012">Acyltransferase</keyword>
<dbReference type="InterPro" id="IPR022525">
    <property type="entry name" value="GNAT_AblB"/>
</dbReference>
<dbReference type="SUPFAM" id="SSF55729">
    <property type="entry name" value="Acyl-CoA N-acyltransferases (Nat)"/>
    <property type="match status" value="1"/>
</dbReference>
<dbReference type="InterPro" id="IPR000182">
    <property type="entry name" value="GNAT_dom"/>
</dbReference>
<evidence type="ECO:0000256" key="1">
    <source>
        <dbReference type="ARBA" id="ARBA00022679"/>
    </source>
</evidence>
<dbReference type="PROSITE" id="PS51186">
    <property type="entry name" value="GNAT"/>
    <property type="match status" value="1"/>
</dbReference>
<dbReference type="InterPro" id="IPR050832">
    <property type="entry name" value="Bact_Acetyltransf"/>
</dbReference>
<dbReference type="Proteomes" id="UP001163096">
    <property type="component" value="Chromosome"/>
</dbReference>
<organism evidence="4 5">
    <name type="scientific">Methanogenium organophilum</name>
    <dbReference type="NCBI Taxonomy" id="2199"/>
    <lineage>
        <taxon>Archaea</taxon>
        <taxon>Methanobacteriati</taxon>
        <taxon>Methanobacteriota</taxon>
        <taxon>Stenosarchaea group</taxon>
        <taxon>Methanomicrobia</taxon>
        <taxon>Methanomicrobiales</taxon>
        <taxon>Methanomicrobiaceae</taxon>
        <taxon>Methanogenium</taxon>
    </lineage>
</organism>
<keyword evidence="5" id="KW-1185">Reference proteome</keyword>
<feature type="domain" description="N-acetyltransferase" evidence="3">
    <location>
        <begin position="128"/>
        <end position="280"/>
    </location>
</feature>
<gene>
    <name evidence="4" type="primary">ablB</name>
    <name evidence="4" type="ORF">OU421_02450</name>
</gene>
<dbReference type="EMBL" id="CP113361">
    <property type="protein sequence ID" value="WAI01754.1"/>
    <property type="molecule type" value="Genomic_DNA"/>
</dbReference>
<sequence>MNDQIARLGASLIQHGPSNDRVYLMHLAPGETETVIPAIEALAEKHGYSKLFVKVPDAAKEKFTEAGYRIEAHIPGMYGGTEDGWFLARYPDPSRADAGEAKTAISDVLTAAKKTAATPTTCPLPDGYEIAEATPDDAPALAALYREVFATYPFPVHDPAYLRDTMDDDVRYFLIKNGDTVVAASSAEVDHAGQNAEMTDFATHPAARGRGFCPVLLQTMEEEMRRAGICTVYTIARAAFYPITITFARAGYRFGGTLINNTQICGAFESMNVWYRSLGE</sequence>
<dbReference type="KEGG" id="mou:OU421_02450"/>
<evidence type="ECO:0000313" key="5">
    <source>
        <dbReference type="Proteomes" id="UP001163096"/>
    </source>
</evidence>
<evidence type="ECO:0000313" key="4">
    <source>
        <dbReference type="EMBL" id="WAI01754.1"/>
    </source>
</evidence>
<dbReference type="Pfam" id="PF00583">
    <property type="entry name" value="Acetyltransf_1"/>
    <property type="match status" value="1"/>
</dbReference>
<evidence type="ECO:0000256" key="2">
    <source>
        <dbReference type="ARBA" id="ARBA00023315"/>
    </source>
</evidence>
<dbReference type="GeneID" id="76833926"/>
<name>A0A9X9S4B7_METOG</name>
<evidence type="ECO:0000259" key="3">
    <source>
        <dbReference type="PROSITE" id="PS51186"/>
    </source>
</evidence>
<reference evidence="4" key="1">
    <citation type="submission" date="2022-11" db="EMBL/GenBank/DDBJ databases">
        <title>Complete genome sequence of Methanogenium organophilum DSM 3596.</title>
        <authorList>
            <person name="Chen S.-C."/>
            <person name="Lai S.-J."/>
            <person name="You Y.-T."/>
        </authorList>
    </citation>
    <scope>NUCLEOTIDE SEQUENCE</scope>
    <source>
        <strain evidence="4">DSM 3596</strain>
    </source>
</reference>
<dbReference type="AlphaFoldDB" id="A0A9X9S4B7"/>